<evidence type="ECO:0000313" key="4">
    <source>
        <dbReference type="Proteomes" id="UP000192257"/>
    </source>
</evidence>
<dbReference type="AlphaFoldDB" id="A0A1X0P7B4"/>
<dbReference type="Proteomes" id="UP000192257">
    <property type="component" value="Unassembled WGS sequence"/>
</dbReference>
<feature type="compositionally biased region" description="Polar residues" evidence="1">
    <location>
        <begin position="690"/>
        <end position="701"/>
    </location>
</feature>
<sequence length="1113" mass="122820">MYNNNNSNNNTMPSIEKRSGASSPYASKDGKRRFTRNAETLSPFPDGFLLAKERQPCTPNPSLIRTPNYRLSNPPPSRRIRPESSPDEGPGGLSRALISPRTLAIVNSYTNEPLTVNTIRTNHNVSDTFYNNSNISHTNELGYWTALYLSRDGTRMGKSKVMPPRGKAPHTFENIVSTIQGNAHLLGFKVLYITYLDKDFDTYALLTPQNTVNCTDSFHVVVESKDSRSDENDIQVYPNTSSIMSTMREKEEISENNETVLSLLNGITDKLQSDVSTVSSRGLSSPGGGFFRQANLPLPNQEQRRFKTIQDIERKRREILLANEAESKDLVQKEEKERNDICVDEGSYRINIKAMELRHKFMVRKRIGTGMQIEVGKTTLPSQLVTTTSKNELKKDLTLPPVVEQSSLSVVLDGSALCPLLREHRNRLYSVFERDVSCCLNIPRSNITAQHSISGTPEVRLNVVHDGTRSNSEIRKMIASYNFPNVVDLHGVVHRQPSGYPSILCTPQPMLSTISSSTSLRNTIGDKYETLLIQNKPELEAEEAQLPACRDLDPQSSWRVRVSTSPDRSSIQERSQLASINSTTWDSQRQHSRKQTPEPSVPRNDNKLISFKGEVTLDKESFASLRGHTPIRIPLLKKRIPVSTTSEKDKLILPGKQQQQQYSTPKDYSNRTILPQNVEGSKDNKKSESVQRSQAKNNSVLTPSRGTYAYIRNQLDSINRTLSDLQEAEKQKQPLENIKPTEKEKQDYNSNKTSSTKEGTTTDRKRSNPAFTISTPILQAPNISSAAPMSQNLGQKKNNYQLNTPTQALSDAEHLKDAQKLYQYKETVTPTSENEVHLNNKNIETNPTKEKHEKQITEKLSLPSRQDTTNLHDSTKPETKSDTKSGKAKPLTQIIAEEAEDPILPVESTVDTAAPKELEDAVASAAEEPLTQITSEEARAPSVPAETTVDTAATKELEDAVPSAAVEPLTQITSEEARAPSVPAETTVDTAAPKPLEGSVASAAVEPLTQITAEEARAPSVPAETTVDTAAMKELEDAVASAAVEPLTQITSEEARAPSVPAESTVDTAATKELEDAVASAVVEPLTQITSEEARAPSVPAETTVDTAATKEL</sequence>
<dbReference type="InterPro" id="IPR056614">
    <property type="entry name" value="FAZ1_cons"/>
</dbReference>
<dbReference type="GeneID" id="39981261"/>
<dbReference type="RefSeq" id="XP_028886903.1">
    <property type="nucleotide sequence ID" value="XM_029021481.1"/>
</dbReference>
<feature type="domain" description="Flagellar attachment zone protein 1 conserved" evidence="2">
    <location>
        <begin position="409"/>
        <end position="490"/>
    </location>
</feature>
<feature type="region of interest" description="Disordered" evidence="1">
    <location>
        <begin position="557"/>
        <end position="607"/>
    </location>
</feature>
<dbReference type="OrthoDB" id="250183at2759"/>
<organism evidence="3 4">
    <name type="scientific">Trypanosoma theileri</name>
    <dbReference type="NCBI Taxonomy" id="67003"/>
    <lineage>
        <taxon>Eukaryota</taxon>
        <taxon>Discoba</taxon>
        <taxon>Euglenozoa</taxon>
        <taxon>Kinetoplastea</taxon>
        <taxon>Metakinetoplastina</taxon>
        <taxon>Trypanosomatida</taxon>
        <taxon>Trypanosomatidae</taxon>
        <taxon>Trypanosoma</taxon>
    </lineage>
</organism>
<dbReference type="VEuPathDB" id="TriTrypDB:TM35_000021630"/>
<evidence type="ECO:0000313" key="3">
    <source>
        <dbReference type="EMBL" id="ORC92837.1"/>
    </source>
</evidence>
<feature type="compositionally biased region" description="Basic and acidic residues" evidence="1">
    <location>
        <begin position="873"/>
        <end position="885"/>
    </location>
</feature>
<feature type="compositionally biased region" description="Basic and acidic residues" evidence="1">
    <location>
        <begin position="727"/>
        <end position="747"/>
    </location>
</feature>
<feature type="compositionally biased region" description="Basic and acidic residues" evidence="1">
    <location>
        <begin position="680"/>
        <end position="689"/>
    </location>
</feature>
<feature type="compositionally biased region" description="Low complexity" evidence="1">
    <location>
        <begin position="1"/>
        <end position="10"/>
    </location>
</feature>
<feature type="region of interest" description="Disordered" evidence="1">
    <location>
        <begin position="1"/>
        <end position="95"/>
    </location>
</feature>
<evidence type="ECO:0000256" key="1">
    <source>
        <dbReference type="SAM" id="MobiDB-lite"/>
    </source>
</evidence>
<feature type="compositionally biased region" description="Polar residues" evidence="1">
    <location>
        <begin position="748"/>
        <end position="759"/>
    </location>
</feature>
<feature type="region of interest" description="Disordered" evidence="1">
    <location>
        <begin position="1089"/>
        <end position="1113"/>
    </location>
</feature>
<gene>
    <name evidence="3" type="ORF">TM35_000021630</name>
</gene>
<feature type="compositionally biased region" description="Polar residues" evidence="1">
    <location>
        <begin position="863"/>
        <end position="872"/>
    </location>
</feature>
<protein>
    <submittedName>
        <fullName evidence="3">Putative microtubule-associated protein Gb4</fullName>
    </submittedName>
</protein>
<proteinExistence type="predicted"/>
<keyword evidence="4" id="KW-1185">Reference proteome</keyword>
<reference evidence="3 4" key="1">
    <citation type="submission" date="2017-03" db="EMBL/GenBank/DDBJ databases">
        <title>An alternative strategy for trypanosome survival in the mammalian bloodstream revealed through genome and transcriptome analysis of the ubiquitous bovine parasite Trypanosoma (Megatrypanum) theileri.</title>
        <authorList>
            <person name="Kelly S."/>
            <person name="Ivens A."/>
            <person name="Mott A."/>
            <person name="O'Neill E."/>
            <person name="Emms D."/>
            <person name="Macleod O."/>
            <person name="Voorheis P."/>
            <person name="Matthews J."/>
            <person name="Matthews K."/>
            <person name="Carrington M."/>
        </authorList>
    </citation>
    <scope>NUCLEOTIDE SEQUENCE [LARGE SCALE GENOMIC DNA]</scope>
    <source>
        <strain evidence="3">Edinburgh</strain>
    </source>
</reference>
<feature type="region of interest" description="Disordered" evidence="1">
    <location>
        <begin position="921"/>
        <end position="948"/>
    </location>
</feature>
<feature type="region of interest" description="Disordered" evidence="1">
    <location>
        <begin position="726"/>
        <end position="769"/>
    </location>
</feature>
<feature type="compositionally biased region" description="Polar residues" evidence="1">
    <location>
        <begin position="557"/>
        <end position="587"/>
    </location>
</feature>
<name>A0A1X0P7B4_9TRYP</name>
<evidence type="ECO:0000259" key="2">
    <source>
        <dbReference type="Pfam" id="PF23398"/>
    </source>
</evidence>
<feature type="non-terminal residue" evidence="3">
    <location>
        <position position="1113"/>
    </location>
</feature>
<feature type="region of interest" description="Disordered" evidence="1">
    <location>
        <begin position="644"/>
        <end position="701"/>
    </location>
</feature>
<feature type="compositionally biased region" description="Basic and acidic residues" evidence="1">
    <location>
        <begin position="847"/>
        <end position="857"/>
    </location>
</feature>
<accession>A0A1X0P7B4</accession>
<comment type="caution">
    <text evidence="3">The sequence shown here is derived from an EMBL/GenBank/DDBJ whole genome shotgun (WGS) entry which is preliminary data.</text>
</comment>
<dbReference type="Pfam" id="PF23398">
    <property type="entry name" value="FAZ1_cons"/>
    <property type="match status" value="1"/>
</dbReference>
<feature type="compositionally biased region" description="Polar residues" evidence="1">
    <location>
        <begin position="656"/>
        <end position="679"/>
    </location>
</feature>
<feature type="region of interest" description="Disordered" evidence="1">
    <location>
        <begin position="971"/>
        <end position="998"/>
    </location>
</feature>
<dbReference type="EMBL" id="NBCO01000002">
    <property type="protein sequence ID" value="ORC92837.1"/>
    <property type="molecule type" value="Genomic_DNA"/>
</dbReference>
<feature type="region of interest" description="Disordered" evidence="1">
    <location>
        <begin position="838"/>
        <end position="906"/>
    </location>
</feature>